<organism evidence="1">
    <name type="scientific">Aphanomyces astaci</name>
    <name type="common">Crayfish plague agent</name>
    <dbReference type="NCBI Taxonomy" id="112090"/>
    <lineage>
        <taxon>Eukaryota</taxon>
        <taxon>Sar</taxon>
        <taxon>Stramenopiles</taxon>
        <taxon>Oomycota</taxon>
        <taxon>Saprolegniomycetes</taxon>
        <taxon>Saprolegniales</taxon>
        <taxon>Verrucalvaceae</taxon>
        <taxon>Aphanomyces</taxon>
    </lineage>
</organism>
<dbReference type="EMBL" id="KI913133">
    <property type="protein sequence ID" value="ETV77252.1"/>
    <property type="molecule type" value="Genomic_DNA"/>
</dbReference>
<dbReference type="RefSeq" id="XP_009833039.1">
    <property type="nucleotide sequence ID" value="XM_009834737.1"/>
</dbReference>
<protein>
    <submittedName>
        <fullName evidence="1">Uncharacterized protein</fullName>
    </submittedName>
</protein>
<dbReference type="VEuPathDB" id="FungiDB:H257_08709"/>
<sequence>MQGEGSHAPTTWLDRTKADLTSSDEWNVLMNAVYVQVQGRLKLSKTKHFGDLTTDERVMLMAQVEIELMQHDAYGAFLKRLTRTMDNQLAMHVDIAFAQEGNAATKQTLALQSAAQAASLLVQGLPAEQRSMLRLLFNHPFPPPFRPQAWKLFLSDPTTRFKFESKCVTNRIGTISVLDAQFTVKCQAVLDAFPSVPPSRNIHMAMKTALSYIHTITPQAFSTLGEAYFSLVLPLLLVWPDADASSLVEAYATLLAIVPRPHFVDKAFVSRVVDRLNTVDASYATSLVTLFPSETTPTASWTELLEAYIERLFVGYTSPDTLLFIWDQLLLVGHGRMLPELCAAFLSILQPQWVLSTSFAAAVATITSLAPTVQVWQIQEWIDQYASASIRQDLQLESLSTDFHTNYSNEPTSIVIPPQTPPKAPDMMTLTPRTDQSVAPVSARLALLSPTSSPRHVAPLLEPLVVENAFNPLVNELHSSLTALFIGSPEDGVHIQHQRDALETAAAAAANGFARHVDTFRESIASAFLDNAPQINVTASAEEAFQADLVLQSQKAVFGRTYTSNEVRGLTGKAKAAYDKKYPKYMSTYTQKLAKARK</sequence>
<reference evidence="1" key="1">
    <citation type="submission" date="2013-12" db="EMBL/GenBank/DDBJ databases">
        <title>The Genome Sequence of Aphanomyces astaci APO3.</title>
        <authorList>
            <consortium name="The Broad Institute Genomics Platform"/>
            <person name="Russ C."/>
            <person name="Tyler B."/>
            <person name="van West P."/>
            <person name="Dieguez-Uribeondo J."/>
            <person name="Young S.K."/>
            <person name="Zeng Q."/>
            <person name="Gargeya S."/>
            <person name="Fitzgerald M."/>
            <person name="Abouelleil A."/>
            <person name="Alvarado L."/>
            <person name="Chapman S.B."/>
            <person name="Gainer-Dewar J."/>
            <person name="Goldberg J."/>
            <person name="Griggs A."/>
            <person name="Gujja S."/>
            <person name="Hansen M."/>
            <person name="Howarth C."/>
            <person name="Imamovic A."/>
            <person name="Ireland A."/>
            <person name="Larimer J."/>
            <person name="McCowan C."/>
            <person name="Murphy C."/>
            <person name="Pearson M."/>
            <person name="Poon T.W."/>
            <person name="Priest M."/>
            <person name="Roberts A."/>
            <person name="Saif S."/>
            <person name="Shea T."/>
            <person name="Sykes S."/>
            <person name="Wortman J."/>
            <person name="Nusbaum C."/>
            <person name="Birren B."/>
        </authorList>
    </citation>
    <scope>NUCLEOTIDE SEQUENCE [LARGE SCALE GENOMIC DNA]</scope>
    <source>
        <strain evidence="1">APO3</strain>
    </source>
</reference>
<evidence type="ECO:0000313" key="1">
    <source>
        <dbReference type="EMBL" id="ETV77252.1"/>
    </source>
</evidence>
<name>W4GC43_APHAT</name>
<dbReference type="OrthoDB" id="2126613at2759"/>
<dbReference type="AlphaFoldDB" id="W4GC43"/>
<proteinExistence type="predicted"/>
<accession>W4GC43</accession>
<dbReference type="GeneID" id="20810705"/>
<gene>
    <name evidence="1" type="ORF">H257_08709</name>
</gene>
<dbReference type="STRING" id="112090.W4GC43"/>